<organism evidence="1 2">
    <name type="scientific">Aucuba ringspot virus</name>
    <dbReference type="NCBI Taxonomy" id="2599303"/>
    <lineage>
        <taxon>Viruses</taxon>
        <taxon>Riboviria</taxon>
        <taxon>Pararnavirae</taxon>
        <taxon>Artverviricota</taxon>
        <taxon>Revtraviricetes</taxon>
        <taxon>Ortervirales</taxon>
        <taxon>Caulimoviridae</taxon>
        <taxon>Badnavirus</taxon>
        <taxon>Badnavirus maculaucubae</taxon>
    </lineage>
</organism>
<dbReference type="KEGG" id="vg:80537608"/>
<sequence>MTTWQVAATEEEYQDALFATTVLTKDSRPVGFIAPHEFNSTLNETNILRQGNTTLYLLLQIIRKQKEIQDKLISVSARVDLIERYIEKGKQAPTEVSLPTDLVDQLTKQIKDLSIGKQQGKGKAKEGAFRVWK</sequence>
<protein>
    <submittedName>
        <fullName evidence="1">Uncharacterized protein</fullName>
    </submittedName>
</protein>
<keyword evidence="2" id="KW-1185">Reference proteome</keyword>
<evidence type="ECO:0000313" key="2">
    <source>
        <dbReference type="Proteomes" id="UP000832060"/>
    </source>
</evidence>
<dbReference type="Proteomes" id="UP000832060">
    <property type="component" value="Segment"/>
</dbReference>
<reference evidence="1" key="1">
    <citation type="submission" date="2019-06" db="EMBL/GenBank/DDBJ databases">
        <title>Complete genome sequence of Aucuba ringspot virus.</title>
        <authorList>
            <person name="Uke A."/>
            <person name="Pinili M.S."/>
            <person name="Geering A."/>
        </authorList>
    </citation>
    <scope>NUCLEOTIDE SEQUENCE</scope>
    <source>
        <strain evidence="1">ToU1</strain>
    </source>
</reference>
<dbReference type="GeneID" id="80537608"/>
<proteinExistence type="predicted"/>
<dbReference type="RefSeq" id="YP_010799264.1">
    <property type="nucleotide sequence ID" value="NC_076606.1"/>
</dbReference>
<accession>A0AAD1LS24</accession>
<dbReference type="EMBL" id="LC487411">
    <property type="protein sequence ID" value="BBL52463.1"/>
    <property type="molecule type" value="Genomic_DNA"/>
</dbReference>
<name>A0AAD1LS24_9VIRU</name>
<evidence type="ECO:0000313" key="1">
    <source>
        <dbReference type="EMBL" id="BBL52463.1"/>
    </source>
</evidence>